<accession>A0A1R2CHT5</accession>
<proteinExistence type="predicted"/>
<evidence type="ECO:0000313" key="1">
    <source>
        <dbReference type="EMBL" id="OMJ88561.1"/>
    </source>
</evidence>
<evidence type="ECO:0000313" key="2">
    <source>
        <dbReference type="Proteomes" id="UP000187209"/>
    </source>
</evidence>
<organism evidence="1 2">
    <name type="scientific">Stentor coeruleus</name>
    <dbReference type="NCBI Taxonomy" id="5963"/>
    <lineage>
        <taxon>Eukaryota</taxon>
        <taxon>Sar</taxon>
        <taxon>Alveolata</taxon>
        <taxon>Ciliophora</taxon>
        <taxon>Postciliodesmatophora</taxon>
        <taxon>Heterotrichea</taxon>
        <taxon>Heterotrichida</taxon>
        <taxon>Stentoridae</taxon>
        <taxon>Stentor</taxon>
    </lineage>
</organism>
<comment type="caution">
    <text evidence="1">The sequence shown here is derived from an EMBL/GenBank/DDBJ whole genome shotgun (WGS) entry which is preliminary data.</text>
</comment>
<keyword evidence="2" id="KW-1185">Reference proteome</keyword>
<name>A0A1R2CHT5_9CILI</name>
<dbReference type="AlphaFoldDB" id="A0A1R2CHT5"/>
<protein>
    <submittedName>
        <fullName evidence="1">Uncharacterized protein</fullName>
    </submittedName>
</protein>
<sequence length="336" mass="39974">MKISLKLNKQLVHSLLQPKANGQSEDTVTISKSSTNNIEKILQENQLIEEQVENTLESRNSLQIKTLINEQIYNEWLLRHNEAIQDLKDQIYELKFQNERKNIIINELSSTNFRLKNENDIASKSKNTLQTKPIEEIIDLNNKIEEIREILQEKARDIYFLETQKSDIKSLKSKLTEKIIRIQALAINPNNRKNDKEKNIEFDIFRYVEDKKMLEDLSQIKCDFDKICDKNCEKDDKETEVLKEKQEFRVLGEKLRKISEKNFRQNEVNKKLMIENMRIVEKIEYMRRCFFKNDVKEEEEIRKEESWGNVYKNGLESISEYEDNKSNDGERSSLSL</sequence>
<dbReference type="EMBL" id="MPUH01000148">
    <property type="protein sequence ID" value="OMJ88561.1"/>
    <property type="molecule type" value="Genomic_DNA"/>
</dbReference>
<dbReference type="Proteomes" id="UP000187209">
    <property type="component" value="Unassembled WGS sequence"/>
</dbReference>
<gene>
    <name evidence="1" type="ORF">SteCoe_9515</name>
</gene>
<reference evidence="1 2" key="1">
    <citation type="submission" date="2016-11" db="EMBL/GenBank/DDBJ databases">
        <title>The macronuclear genome of Stentor coeruleus: a giant cell with tiny introns.</title>
        <authorList>
            <person name="Slabodnick M."/>
            <person name="Ruby J.G."/>
            <person name="Reiff S.B."/>
            <person name="Swart E.C."/>
            <person name="Gosai S."/>
            <person name="Prabakaran S."/>
            <person name="Witkowska E."/>
            <person name="Larue G.E."/>
            <person name="Fisher S."/>
            <person name="Freeman R.M."/>
            <person name="Gunawardena J."/>
            <person name="Chu W."/>
            <person name="Stover N.A."/>
            <person name="Gregory B.D."/>
            <person name="Nowacki M."/>
            <person name="Derisi J."/>
            <person name="Roy S.W."/>
            <person name="Marshall W.F."/>
            <person name="Sood P."/>
        </authorList>
    </citation>
    <scope>NUCLEOTIDE SEQUENCE [LARGE SCALE GENOMIC DNA]</scope>
    <source>
        <strain evidence="1">WM001</strain>
    </source>
</reference>